<dbReference type="PROSITE" id="PS51257">
    <property type="entry name" value="PROKAR_LIPOPROTEIN"/>
    <property type="match status" value="1"/>
</dbReference>
<dbReference type="Pfam" id="PF25876">
    <property type="entry name" value="HH_MFP_RND"/>
    <property type="match status" value="1"/>
</dbReference>
<dbReference type="InterPro" id="IPR006143">
    <property type="entry name" value="RND_pump_MFP"/>
</dbReference>
<feature type="signal peptide" evidence="3">
    <location>
        <begin position="1"/>
        <end position="22"/>
    </location>
</feature>
<evidence type="ECO:0000256" key="2">
    <source>
        <dbReference type="SAM" id="Coils"/>
    </source>
</evidence>
<dbReference type="InterPro" id="IPR058624">
    <property type="entry name" value="MdtA-like_HH"/>
</dbReference>
<dbReference type="GO" id="GO:1990281">
    <property type="term" value="C:efflux pump complex"/>
    <property type="evidence" value="ECO:0007669"/>
    <property type="project" value="TreeGrafter"/>
</dbReference>
<feature type="chain" id="PRO_5016960221" evidence="3">
    <location>
        <begin position="23"/>
        <end position="286"/>
    </location>
</feature>
<dbReference type="Gene3D" id="2.40.30.170">
    <property type="match status" value="1"/>
</dbReference>
<protein>
    <submittedName>
        <fullName evidence="5">HlyD family secretion protein</fullName>
    </submittedName>
</protein>
<evidence type="ECO:0000259" key="4">
    <source>
        <dbReference type="Pfam" id="PF25876"/>
    </source>
</evidence>
<comment type="caution">
    <text evidence="5">The sequence shown here is derived from an EMBL/GenBank/DDBJ whole genome shotgun (WGS) entry which is preliminary data.</text>
</comment>
<gene>
    <name evidence="5" type="ORF">C8D86_10430</name>
</gene>
<name>A0A370GT85_9COXI</name>
<feature type="coiled-coil region" evidence="2">
    <location>
        <begin position="122"/>
        <end position="149"/>
    </location>
</feature>
<dbReference type="PANTHER" id="PTHR30469">
    <property type="entry name" value="MULTIDRUG RESISTANCE PROTEIN MDTA"/>
    <property type="match status" value="1"/>
</dbReference>
<reference evidence="5 6" key="1">
    <citation type="submission" date="2018-07" db="EMBL/GenBank/DDBJ databases">
        <title>Genomic Encyclopedia of Type Strains, Phase IV (KMG-IV): sequencing the most valuable type-strain genomes for metagenomic binning, comparative biology and taxonomic classification.</title>
        <authorList>
            <person name="Goeker M."/>
        </authorList>
    </citation>
    <scope>NUCLEOTIDE SEQUENCE [LARGE SCALE GENOMIC DNA]</scope>
    <source>
        <strain evidence="5 6">DSM 16500</strain>
    </source>
</reference>
<evidence type="ECO:0000256" key="3">
    <source>
        <dbReference type="SAM" id="SignalP"/>
    </source>
</evidence>
<dbReference type="SUPFAM" id="SSF111369">
    <property type="entry name" value="HlyD-like secretion proteins"/>
    <property type="match status" value="1"/>
</dbReference>
<dbReference type="AlphaFoldDB" id="A0A370GT85"/>
<evidence type="ECO:0000256" key="1">
    <source>
        <dbReference type="ARBA" id="ARBA00009477"/>
    </source>
</evidence>
<dbReference type="Gene3D" id="2.40.50.100">
    <property type="match status" value="1"/>
</dbReference>
<organism evidence="5 6">
    <name type="scientific">Aquicella lusitana</name>
    <dbReference type="NCBI Taxonomy" id="254246"/>
    <lineage>
        <taxon>Bacteria</taxon>
        <taxon>Pseudomonadati</taxon>
        <taxon>Pseudomonadota</taxon>
        <taxon>Gammaproteobacteria</taxon>
        <taxon>Legionellales</taxon>
        <taxon>Coxiellaceae</taxon>
        <taxon>Aquicella</taxon>
    </lineage>
</organism>
<dbReference type="EMBL" id="QQAX01000004">
    <property type="protein sequence ID" value="RDI46908.1"/>
    <property type="molecule type" value="Genomic_DNA"/>
</dbReference>
<dbReference type="RefSeq" id="WP_114833679.1">
    <property type="nucleotide sequence ID" value="NZ_LR699114.1"/>
</dbReference>
<dbReference type="Gene3D" id="1.10.287.470">
    <property type="entry name" value="Helix hairpin bin"/>
    <property type="match status" value="1"/>
</dbReference>
<dbReference type="GO" id="GO:0015562">
    <property type="term" value="F:efflux transmembrane transporter activity"/>
    <property type="evidence" value="ECO:0007669"/>
    <property type="project" value="TreeGrafter"/>
</dbReference>
<evidence type="ECO:0000313" key="6">
    <source>
        <dbReference type="Proteomes" id="UP000254720"/>
    </source>
</evidence>
<accession>A0A370GT85</accession>
<comment type="similarity">
    <text evidence="1">Belongs to the membrane fusion protein (MFP) (TC 8.A.1) family.</text>
</comment>
<dbReference type="NCBIfam" id="TIGR01730">
    <property type="entry name" value="RND_mfp"/>
    <property type="match status" value="1"/>
</dbReference>
<keyword evidence="3" id="KW-0732">Signal</keyword>
<dbReference type="Proteomes" id="UP000254720">
    <property type="component" value="Unassembled WGS sequence"/>
</dbReference>
<sequence length="286" mass="31547">MRFIRQASILLVCILFASGCSRQPEHAEAQGYIEGSYTYMATSVSGVVEQLLVKRGDKVKQGQRLFVLEQQPESDAYQAAQENLKQAVASRDATAANLAFAKITYERYKILVPKNAIERSQLDSAKSNYNALIAQLAQANANIASSKAALAQAKWTKEQKTINAPVEAVVFDTYYRLGEYAAANEAILSLLAPGNVKAVFFVSESQLGGIRVNDQIKLACDGCTQSYTGKITFISPSAEYTPPVIYSTETNEKLVYRVEARFAPEDAYQLHPGQPIYVTYYPRKQG</sequence>
<proteinExistence type="inferred from homology"/>
<evidence type="ECO:0000313" key="5">
    <source>
        <dbReference type="EMBL" id="RDI46908.1"/>
    </source>
</evidence>
<feature type="domain" description="Multidrug resistance protein MdtA-like alpha-helical hairpin" evidence="4">
    <location>
        <begin position="84"/>
        <end position="155"/>
    </location>
</feature>
<keyword evidence="6" id="KW-1185">Reference proteome</keyword>
<dbReference type="OrthoDB" id="8558741at2"/>
<keyword evidence="2" id="KW-0175">Coiled coil</keyword>